<dbReference type="Gene3D" id="3.40.50.300">
    <property type="entry name" value="P-loop containing nucleotide triphosphate hydrolases"/>
    <property type="match status" value="1"/>
</dbReference>
<dbReference type="CDD" id="cd00882">
    <property type="entry name" value="Ras_like_GTPase"/>
    <property type="match status" value="1"/>
</dbReference>
<sequence length="228" mass="24789">MATMETSAVDVVLAGRTGVGKSSLINMIRGVADGADQGAKVSNDVRPCTENTTSYTTMLEGSSWQYQLWDTRGLDEALDGATFMEKAVSWLRGSQCERELKNVCGARTGKLNGGQAVPLLVWCIGASKITVPVHWQQFYKAYVNYCGRKVKPVVVITLMNPKSDSEIATGWKEECRKQLLALGLTGLTADIDDLLVGVRIHKGPSSTEYTEDSQAVRNLISRVARSSP</sequence>
<evidence type="ECO:0000259" key="1">
    <source>
        <dbReference type="Pfam" id="PF01926"/>
    </source>
</evidence>
<name>A0A0C9SVJ9_PAXIN</name>
<dbReference type="InterPro" id="IPR006073">
    <property type="entry name" value="GTP-bd"/>
</dbReference>
<keyword evidence="3" id="KW-1185">Reference proteome</keyword>
<reference evidence="3" key="2">
    <citation type="submission" date="2015-01" db="EMBL/GenBank/DDBJ databases">
        <title>Evolutionary Origins and Diversification of the Mycorrhizal Mutualists.</title>
        <authorList>
            <consortium name="DOE Joint Genome Institute"/>
            <consortium name="Mycorrhizal Genomics Consortium"/>
            <person name="Kohler A."/>
            <person name="Kuo A."/>
            <person name="Nagy L.G."/>
            <person name="Floudas D."/>
            <person name="Copeland A."/>
            <person name="Barry K.W."/>
            <person name="Cichocki N."/>
            <person name="Veneault-Fourrey C."/>
            <person name="LaButti K."/>
            <person name="Lindquist E.A."/>
            <person name="Lipzen A."/>
            <person name="Lundell T."/>
            <person name="Morin E."/>
            <person name="Murat C."/>
            <person name="Riley R."/>
            <person name="Ohm R."/>
            <person name="Sun H."/>
            <person name="Tunlid A."/>
            <person name="Henrissat B."/>
            <person name="Grigoriev I.V."/>
            <person name="Hibbett D.S."/>
            <person name="Martin F."/>
        </authorList>
    </citation>
    <scope>NUCLEOTIDE SEQUENCE [LARGE SCALE GENOMIC DNA]</scope>
    <source>
        <strain evidence="3">ATCC 200175</strain>
    </source>
</reference>
<gene>
    <name evidence="2" type="ORF">PAXINDRAFT_181295</name>
</gene>
<dbReference type="Proteomes" id="UP000053647">
    <property type="component" value="Unassembled WGS sequence"/>
</dbReference>
<proteinExistence type="predicted"/>
<dbReference type="OrthoDB" id="3598281at2759"/>
<dbReference type="GO" id="GO:0005525">
    <property type="term" value="F:GTP binding"/>
    <property type="evidence" value="ECO:0007669"/>
    <property type="project" value="InterPro"/>
</dbReference>
<dbReference type="InterPro" id="IPR027417">
    <property type="entry name" value="P-loop_NTPase"/>
</dbReference>
<evidence type="ECO:0000313" key="3">
    <source>
        <dbReference type="Proteomes" id="UP000053647"/>
    </source>
</evidence>
<dbReference type="SUPFAM" id="SSF52540">
    <property type="entry name" value="P-loop containing nucleoside triphosphate hydrolases"/>
    <property type="match status" value="1"/>
</dbReference>
<dbReference type="EMBL" id="KN819352">
    <property type="protein sequence ID" value="KIJ13414.1"/>
    <property type="molecule type" value="Genomic_DNA"/>
</dbReference>
<dbReference type="Pfam" id="PF01926">
    <property type="entry name" value="MMR_HSR1"/>
    <property type="match status" value="1"/>
</dbReference>
<reference evidence="2 3" key="1">
    <citation type="submission" date="2014-06" db="EMBL/GenBank/DDBJ databases">
        <authorList>
            <consortium name="DOE Joint Genome Institute"/>
            <person name="Kuo A."/>
            <person name="Kohler A."/>
            <person name="Nagy L.G."/>
            <person name="Floudas D."/>
            <person name="Copeland A."/>
            <person name="Barry K.W."/>
            <person name="Cichocki N."/>
            <person name="Veneault-Fourrey C."/>
            <person name="LaButti K."/>
            <person name="Lindquist E.A."/>
            <person name="Lipzen A."/>
            <person name="Lundell T."/>
            <person name="Morin E."/>
            <person name="Murat C."/>
            <person name="Sun H."/>
            <person name="Tunlid A."/>
            <person name="Henrissat B."/>
            <person name="Grigoriev I.V."/>
            <person name="Hibbett D.S."/>
            <person name="Martin F."/>
            <person name="Nordberg H.P."/>
            <person name="Cantor M.N."/>
            <person name="Hua S.X."/>
        </authorList>
    </citation>
    <scope>NUCLEOTIDE SEQUENCE [LARGE SCALE GENOMIC DNA]</scope>
    <source>
        <strain evidence="2 3">ATCC 200175</strain>
    </source>
</reference>
<protein>
    <recommendedName>
        <fullName evidence="1">G domain-containing protein</fullName>
    </recommendedName>
</protein>
<dbReference type="HOGENOM" id="CLU_050405_2_0_1"/>
<dbReference type="AlphaFoldDB" id="A0A0C9SVJ9"/>
<feature type="domain" description="G" evidence="1">
    <location>
        <begin position="10"/>
        <end position="80"/>
    </location>
</feature>
<organism evidence="2 3">
    <name type="scientific">Paxillus involutus ATCC 200175</name>
    <dbReference type="NCBI Taxonomy" id="664439"/>
    <lineage>
        <taxon>Eukaryota</taxon>
        <taxon>Fungi</taxon>
        <taxon>Dikarya</taxon>
        <taxon>Basidiomycota</taxon>
        <taxon>Agaricomycotina</taxon>
        <taxon>Agaricomycetes</taxon>
        <taxon>Agaricomycetidae</taxon>
        <taxon>Boletales</taxon>
        <taxon>Paxilineae</taxon>
        <taxon>Paxillaceae</taxon>
        <taxon>Paxillus</taxon>
    </lineage>
</organism>
<accession>A0A0C9SVJ9</accession>
<evidence type="ECO:0000313" key="2">
    <source>
        <dbReference type="EMBL" id="KIJ13414.1"/>
    </source>
</evidence>